<organism evidence="2 3">
    <name type="scientific">Elysia crispata</name>
    <name type="common">lettuce slug</name>
    <dbReference type="NCBI Taxonomy" id="231223"/>
    <lineage>
        <taxon>Eukaryota</taxon>
        <taxon>Metazoa</taxon>
        <taxon>Spiralia</taxon>
        <taxon>Lophotrochozoa</taxon>
        <taxon>Mollusca</taxon>
        <taxon>Gastropoda</taxon>
        <taxon>Heterobranchia</taxon>
        <taxon>Euthyneura</taxon>
        <taxon>Panpulmonata</taxon>
        <taxon>Sacoglossa</taxon>
        <taxon>Placobranchoidea</taxon>
        <taxon>Plakobranchidae</taxon>
        <taxon>Elysia</taxon>
    </lineage>
</organism>
<feature type="compositionally biased region" description="Polar residues" evidence="1">
    <location>
        <begin position="11"/>
        <end position="20"/>
    </location>
</feature>
<dbReference type="Proteomes" id="UP001283361">
    <property type="component" value="Unassembled WGS sequence"/>
</dbReference>
<feature type="region of interest" description="Disordered" evidence="1">
    <location>
        <begin position="1"/>
        <end position="24"/>
    </location>
</feature>
<evidence type="ECO:0000313" key="3">
    <source>
        <dbReference type="Proteomes" id="UP001283361"/>
    </source>
</evidence>
<sequence>MGRGASRDQRGQSSDSTQTRPGVIEQSKIDIELSLLRNARSLMENQGTNSLIWKTKFFRATVVRTGSAPPSTVTLDPN</sequence>
<name>A0AAE0ZHK0_9GAST</name>
<gene>
    <name evidence="2" type="ORF">RRG08_060854</name>
</gene>
<accession>A0AAE0ZHK0</accession>
<feature type="compositionally biased region" description="Basic and acidic residues" evidence="1">
    <location>
        <begin position="1"/>
        <end position="10"/>
    </location>
</feature>
<protein>
    <submittedName>
        <fullName evidence="2">Uncharacterized protein</fullName>
    </submittedName>
</protein>
<dbReference type="AlphaFoldDB" id="A0AAE0ZHK0"/>
<dbReference type="EMBL" id="JAWDGP010004054">
    <property type="protein sequence ID" value="KAK3768492.1"/>
    <property type="molecule type" value="Genomic_DNA"/>
</dbReference>
<reference evidence="2" key="1">
    <citation type="journal article" date="2023" name="G3 (Bethesda)">
        <title>A reference genome for the long-term kleptoplast-retaining sea slug Elysia crispata morphotype clarki.</title>
        <authorList>
            <person name="Eastman K.E."/>
            <person name="Pendleton A.L."/>
            <person name="Shaikh M.A."/>
            <person name="Suttiyut T."/>
            <person name="Ogas R."/>
            <person name="Tomko P."/>
            <person name="Gavelis G."/>
            <person name="Widhalm J.R."/>
            <person name="Wisecaver J.H."/>
        </authorList>
    </citation>
    <scope>NUCLEOTIDE SEQUENCE</scope>
    <source>
        <strain evidence="2">ECLA1</strain>
    </source>
</reference>
<evidence type="ECO:0000313" key="2">
    <source>
        <dbReference type="EMBL" id="KAK3768492.1"/>
    </source>
</evidence>
<evidence type="ECO:0000256" key="1">
    <source>
        <dbReference type="SAM" id="MobiDB-lite"/>
    </source>
</evidence>
<keyword evidence="3" id="KW-1185">Reference proteome</keyword>
<comment type="caution">
    <text evidence="2">The sequence shown here is derived from an EMBL/GenBank/DDBJ whole genome shotgun (WGS) entry which is preliminary data.</text>
</comment>
<proteinExistence type="predicted"/>